<dbReference type="EMBL" id="CAJOBC010006765">
    <property type="protein sequence ID" value="CAF3910324.1"/>
    <property type="molecule type" value="Genomic_DNA"/>
</dbReference>
<dbReference type="EMBL" id="CAJNOQ010006765">
    <property type="protein sequence ID" value="CAF1146792.1"/>
    <property type="molecule type" value="Genomic_DNA"/>
</dbReference>
<organism evidence="2 5">
    <name type="scientific">Didymodactylos carnosus</name>
    <dbReference type="NCBI Taxonomy" id="1234261"/>
    <lineage>
        <taxon>Eukaryota</taxon>
        <taxon>Metazoa</taxon>
        <taxon>Spiralia</taxon>
        <taxon>Gnathifera</taxon>
        <taxon>Rotifera</taxon>
        <taxon>Eurotatoria</taxon>
        <taxon>Bdelloidea</taxon>
        <taxon>Philodinida</taxon>
        <taxon>Philodinidae</taxon>
        <taxon>Didymodactylos</taxon>
    </lineage>
</organism>
<dbReference type="Proteomes" id="UP000681722">
    <property type="component" value="Unassembled WGS sequence"/>
</dbReference>
<dbReference type="EMBL" id="CAJOBA010007632">
    <property type="protein sequence ID" value="CAF3807893.1"/>
    <property type="molecule type" value="Genomic_DNA"/>
</dbReference>
<reference evidence="2" key="1">
    <citation type="submission" date="2021-02" db="EMBL/GenBank/DDBJ databases">
        <authorList>
            <person name="Nowell W R."/>
        </authorList>
    </citation>
    <scope>NUCLEOTIDE SEQUENCE</scope>
</reference>
<proteinExistence type="predicted"/>
<dbReference type="AlphaFoldDB" id="A0A814SG21"/>
<protein>
    <submittedName>
        <fullName evidence="2">Uncharacterized protein</fullName>
    </submittedName>
</protein>
<keyword evidence="5" id="KW-1185">Reference proteome</keyword>
<evidence type="ECO:0000313" key="5">
    <source>
        <dbReference type="Proteomes" id="UP000663829"/>
    </source>
</evidence>
<dbReference type="Proteomes" id="UP000677228">
    <property type="component" value="Unassembled WGS sequence"/>
</dbReference>
<evidence type="ECO:0000313" key="2">
    <source>
        <dbReference type="EMBL" id="CAF1146792.1"/>
    </source>
</evidence>
<dbReference type="OrthoDB" id="10048475at2759"/>
<gene>
    <name evidence="2" type="ORF">GPM918_LOCUS20970</name>
    <name evidence="1" type="ORF">OVA965_LOCUS16418</name>
    <name evidence="4" type="ORF">SRO942_LOCUS20967</name>
    <name evidence="3" type="ORF">TMI583_LOCUS16427</name>
</gene>
<sequence length="127" mass="14883">MLLTNEEYEQAKNRLHDITLANQLTANKRKQLRKRIKDYEYSLKYLPFEPTYYIIKYINKTTEILNLEKYILDSKNATRFIIDTESTIKPYHPNEPTLIQIDFKTNSVINSVVSGSTPPAISRVTKI</sequence>
<evidence type="ECO:0000313" key="3">
    <source>
        <dbReference type="EMBL" id="CAF3807893.1"/>
    </source>
</evidence>
<evidence type="ECO:0000313" key="4">
    <source>
        <dbReference type="EMBL" id="CAF3910324.1"/>
    </source>
</evidence>
<name>A0A814SG21_9BILA</name>
<dbReference type="Proteomes" id="UP000682733">
    <property type="component" value="Unassembled WGS sequence"/>
</dbReference>
<accession>A0A814SG21</accession>
<dbReference type="Proteomes" id="UP000663829">
    <property type="component" value="Unassembled WGS sequence"/>
</dbReference>
<dbReference type="EMBL" id="CAJNOK010007621">
    <property type="protein sequence ID" value="CAF1039701.1"/>
    <property type="molecule type" value="Genomic_DNA"/>
</dbReference>
<evidence type="ECO:0000313" key="1">
    <source>
        <dbReference type="EMBL" id="CAF1039701.1"/>
    </source>
</evidence>
<comment type="caution">
    <text evidence="2">The sequence shown here is derived from an EMBL/GenBank/DDBJ whole genome shotgun (WGS) entry which is preliminary data.</text>
</comment>